<accession>A0A2I0T6R8</accession>
<evidence type="ECO:0000313" key="1">
    <source>
        <dbReference type="EMBL" id="PKU29491.1"/>
    </source>
</evidence>
<reference evidence="2" key="2">
    <citation type="submission" date="2017-12" db="EMBL/GenBank/DDBJ databases">
        <title>Genome sequence of the Bar-tailed Godwit (Limosa lapponica baueri).</title>
        <authorList>
            <person name="Lima N.C.B."/>
            <person name="Parody-Merino A.M."/>
            <person name="Battley P.F."/>
            <person name="Fidler A.E."/>
            <person name="Prosdocimi F."/>
        </authorList>
    </citation>
    <scope>NUCLEOTIDE SEQUENCE [LARGE SCALE GENOMIC DNA]</scope>
</reference>
<proteinExistence type="predicted"/>
<gene>
    <name evidence="1" type="ORF">llap_20206</name>
</gene>
<name>A0A2I0T6R8_LIMLA</name>
<dbReference type="OrthoDB" id="1934719at2759"/>
<evidence type="ECO:0000313" key="2">
    <source>
        <dbReference type="Proteomes" id="UP000233556"/>
    </source>
</evidence>
<protein>
    <submittedName>
        <fullName evidence="1">Uncharacterized protein</fullName>
    </submittedName>
</protein>
<dbReference type="PANTHER" id="PTHR33332">
    <property type="entry name" value="REVERSE TRANSCRIPTASE DOMAIN-CONTAINING PROTEIN"/>
    <property type="match status" value="1"/>
</dbReference>
<dbReference type="Proteomes" id="UP000233556">
    <property type="component" value="Unassembled WGS sequence"/>
</dbReference>
<dbReference type="EMBL" id="KZ516934">
    <property type="protein sequence ID" value="PKU29491.1"/>
    <property type="molecule type" value="Genomic_DNA"/>
</dbReference>
<reference evidence="2" key="1">
    <citation type="submission" date="2017-11" db="EMBL/GenBank/DDBJ databases">
        <authorList>
            <person name="Lima N.C."/>
            <person name="Parody-Merino A.M."/>
            <person name="Battley P.F."/>
            <person name="Fidler A.E."/>
            <person name="Prosdocimi F."/>
        </authorList>
    </citation>
    <scope>NUCLEOTIDE SEQUENCE [LARGE SCALE GENOMIC DNA]</scope>
</reference>
<organism evidence="1 2">
    <name type="scientific">Limosa lapponica baueri</name>
    <dbReference type="NCBI Taxonomy" id="1758121"/>
    <lineage>
        <taxon>Eukaryota</taxon>
        <taxon>Metazoa</taxon>
        <taxon>Chordata</taxon>
        <taxon>Craniata</taxon>
        <taxon>Vertebrata</taxon>
        <taxon>Euteleostomi</taxon>
        <taxon>Archelosauria</taxon>
        <taxon>Archosauria</taxon>
        <taxon>Dinosauria</taxon>
        <taxon>Saurischia</taxon>
        <taxon>Theropoda</taxon>
        <taxon>Coelurosauria</taxon>
        <taxon>Aves</taxon>
        <taxon>Neognathae</taxon>
        <taxon>Neoaves</taxon>
        <taxon>Charadriiformes</taxon>
        <taxon>Scolopacidae</taxon>
        <taxon>Limosa</taxon>
    </lineage>
</organism>
<sequence length="91" mass="10696">MEQILPDVMLGHMEDTEMIQDSQHSFTRGRSCLTNLVAFYDRVTRSVDKGRLMDVIYLDFSKAFDMVLHNILLAKLEGYGFDGWTDQWIRY</sequence>
<keyword evidence="2" id="KW-1185">Reference proteome</keyword>
<dbReference type="AlphaFoldDB" id="A0A2I0T6R8"/>